<feature type="domain" description="PAC" evidence="5">
    <location>
        <begin position="214"/>
        <end position="268"/>
    </location>
</feature>
<dbReference type="InterPro" id="IPR036457">
    <property type="entry name" value="PPM-type-like_dom_sf"/>
</dbReference>
<dbReference type="OrthoDB" id="9802500at2"/>
<dbReference type="InterPro" id="IPR001610">
    <property type="entry name" value="PAC"/>
</dbReference>
<dbReference type="InterPro" id="IPR035965">
    <property type="entry name" value="PAS-like_dom_sf"/>
</dbReference>
<reference evidence="6 7" key="1">
    <citation type="submission" date="2018-03" db="EMBL/GenBank/DDBJ databases">
        <title>Comparative genomics illustrates the genes involved in a hyperalkaliphilic mechanisms of Serpentinomonas isolated from highly-alkaline calcium-rich serpentinized springs.</title>
        <authorList>
            <person name="Suzuki S."/>
            <person name="Ishii S."/>
            <person name="Walworth N."/>
            <person name="Bird L."/>
            <person name="Kuenen J.G."/>
            <person name="Nealson K.H."/>
        </authorList>
    </citation>
    <scope>NUCLEOTIDE SEQUENCE [LARGE SCALE GENOMIC DNA]</scope>
    <source>
        <strain evidence="6 7">P1</strain>
    </source>
</reference>
<protein>
    <recommendedName>
        <fullName evidence="8">PAS domain S-box protein</fullName>
    </recommendedName>
</protein>
<feature type="modified residue" description="4-aspartylphosphate" evidence="2">
    <location>
        <position position="54"/>
    </location>
</feature>
<sequence>MNPLAHILIIDDIPLNLEVLGSSLAQEYDVQFATSGPQGLKLVRQQAPDLILLDVMMPEMDGYQVLAVLKGDPATRSIPVIFVTARNDVDSETRALEAGAVDFIHKPINPVLVRARVRLQLAAARAQSELQRSLSELRQVQGRLRVLSMATEQSPSAVVICGPDAAIQYVNPQFCQVTGYEAAEVLGKNPRILNSGQNPPEIYQDMWGRLRRGEPWSGELINRRKSGELFREEAHLAPIKDEQGQTLHYVAVKNDITARHQAEQALALARQRELETSAYIQHKLLFGQVPKDLQACQIACYTEPCQGVDGDFYTFTRINSSVFEVLTGDVMGKGVTAALIGAGVKNSYRWLFSELMAAQAPGSYPSAAALMNALHAVVTPELIAIDAFVTLSLLRVDCQARTVTWVNAGHTPTLLAQGQQVTELIGDNLPMGILEQEVYAEHRVQLQAGDTLLLYSDGLSESVGPEQEYYGDQRIQQLLRQGQQQGHSPEQMMAALRSDIEAFTAQADATDDRTAVFIQLQTA</sequence>
<dbReference type="PROSITE" id="PS50112">
    <property type="entry name" value="PAS"/>
    <property type="match status" value="1"/>
</dbReference>
<dbReference type="GO" id="GO:0000160">
    <property type="term" value="P:phosphorelay signal transduction system"/>
    <property type="evidence" value="ECO:0007669"/>
    <property type="project" value="InterPro"/>
</dbReference>
<feature type="domain" description="Response regulatory" evidence="3">
    <location>
        <begin position="6"/>
        <end position="121"/>
    </location>
</feature>
<evidence type="ECO:0000313" key="6">
    <source>
        <dbReference type="EMBL" id="PRD64973.1"/>
    </source>
</evidence>
<dbReference type="PANTHER" id="PTHR43156">
    <property type="entry name" value="STAGE II SPORULATION PROTEIN E-RELATED"/>
    <property type="match status" value="1"/>
</dbReference>
<dbReference type="EMBL" id="PVLQ01000040">
    <property type="protein sequence ID" value="PRD64973.1"/>
    <property type="molecule type" value="Genomic_DNA"/>
</dbReference>
<comment type="caution">
    <text evidence="6">The sequence shown here is derived from an EMBL/GenBank/DDBJ whole genome shotgun (WGS) entry which is preliminary data.</text>
</comment>
<dbReference type="PROSITE" id="PS50113">
    <property type="entry name" value="PAC"/>
    <property type="match status" value="1"/>
</dbReference>
<dbReference type="InterPro" id="IPR011006">
    <property type="entry name" value="CheY-like_superfamily"/>
</dbReference>
<evidence type="ECO:0008006" key="8">
    <source>
        <dbReference type="Google" id="ProtNLM"/>
    </source>
</evidence>
<dbReference type="GO" id="GO:0016791">
    <property type="term" value="F:phosphatase activity"/>
    <property type="evidence" value="ECO:0007669"/>
    <property type="project" value="TreeGrafter"/>
</dbReference>
<dbReference type="AlphaFoldDB" id="A0A2S9K3E2"/>
<dbReference type="Pfam" id="PF13426">
    <property type="entry name" value="PAS_9"/>
    <property type="match status" value="1"/>
</dbReference>
<dbReference type="InterPro" id="IPR052016">
    <property type="entry name" value="Bact_Sigma-Reg"/>
</dbReference>
<dbReference type="SUPFAM" id="SSF52172">
    <property type="entry name" value="CheY-like"/>
    <property type="match status" value="1"/>
</dbReference>
<dbReference type="InterPro" id="IPR001789">
    <property type="entry name" value="Sig_transdc_resp-reg_receiver"/>
</dbReference>
<dbReference type="CDD" id="cd00130">
    <property type="entry name" value="PAS"/>
    <property type="match status" value="1"/>
</dbReference>
<dbReference type="Pfam" id="PF07228">
    <property type="entry name" value="SpoIIE"/>
    <property type="match status" value="1"/>
</dbReference>
<proteinExistence type="predicted"/>
<dbReference type="SUPFAM" id="SSF81606">
    <property type="entry name" value="PP2C-like"/>
    <property type="match status" value="1"/>
</dbReference>
<dbReference type="PANTHER" id="PTHR43156:SF2">
    <property type="entry name" value="STAGE II SPORULATION PROTEIN E"/>
    <property type="match status" value="1"/>
</dbReference>
<dbReference type="InterPro" id="IPR001932">
    <property type="entry name" value="PPM-type_phosphatase-like_dom"/>
</dbReference>
<feature type="domain" description="PAS" evidence="4">
    <location>
        <begin position="143"/>
        <end position="189"/>
    </location>
</feature>
<evidence type="ECO:0000259" key="4">
    <source>
        <dbReference type="PROSITE" id="PS50112"/>
    </source>
</evidence>
<dbReference type="CDD" id="cd19920">
    <property type="entry name" value="REC_PA4781-like"/>
    <property type="match status" value="1"/>
</dbReference>
<dbReference type="SUPFAM" id="SSF55785">
    <property type="entry name" value="PYP-like sensor domain (PAS domain)"/>
    <property type="match status" value="1"/>
</dbReference>
<dbReference type="SMART" id="SM00091">
    <property type="entry name" value="PAS"/>
    <property type="match status" value="1"/>
</dbReference>
<accession>A0A2S9K3E2</accession>
<evidence type="ECO:0000256" key="1">
    <source>
        <dbReference type="ARBA" id="ARBA00022801"/>
    </source>
</evidence>
<evidence type="ECO:0000313" key="7">
    <source>
        <dbReference type="Proteomes" id="UP000238589"/>
    </source>
</evidence>
<dbReference type="Gene3D" id="3.40.50.2300">
    <property type="match status" value="1"/>
</dbReference>
<dbReference type="SMART" id="SM00448">
    <property type="entry name" value="REC"/>
    <property type="match status" value="1"/>
</dbReference>
<dbReference type="PROSITE" id="PS50110">
    <property type="entry name" value="RESPONSE_REGULATORY"/>
    <property type="match status" value="1"/>
</dbReference>
<dbReference type="Gene3D" id="3.60.40.10">
    <property type="entry name" value="PPM-type phosphatase domain"/>
    <property type="match status" value="1"/>
</dbReference>
<dbReference type="NCBIfam" id="TIGR00229">
    <property type="entry name" value="sensory_box"/>
    <property type="match status" value="1"/>
</dbReference>
<dbReference type="Gene3D" id="3.30.450.20">
    <property type="entry name" value="PAS domain"/>
    <property type="match status" value="1"/>
</dbReference>
<evidence type="ECO:0000259" key="3">
    <source>
        <dbReference type="PROSITE" id="PS50110"/>
    </source>
</evidence>
<dbReference type="SMART" id="SM00331">
    <property type="entry name" value="PP2C_SIG"/>
    <property type="match status" value="1"/>
</dbReference>
<name>A0A2S9K3E2_9BURK</name>
<keyword evidence="2" id="KW-0597">Phosphoprotein</keyword>
<dbReference type="RefSeq" id="WP_105748796.1">
    <property type="nucleotide sequence ID" value="NZ_PVLQ01000040.1"/>
</dbReference>
<dbReference type="InterPro" id="IPR000700">
    <property type="entry name" value="PAS-assoc_C"/>
</dbReference>
<organism evidence="6 7">
    <name type="scientific">Malikia granosa</name>
    <dbReference type="NCBI Taxonomy" id="263067"/>
    <lineage>
        <taxon>Bacteria</taxon>
        <taxon>Pseudomonadati</taxon>
        <taxon>Pseudomonadota</taxon>
        <taxon>Betaproteobacteria</taxon>
        <taxon>Burkholderiales</taxon>
        <taxon>Comamonadaceae</taxon>
        <taxon>Malikia</taxon>
    </lineage>
</organism>
<evidence type="ECO:0000256" key="2">
    <source>
        <dbReference type="PROSITE-ProRule" id="PRU00169"/>
    </source>
</evidence>
<keyword evidence="1" id="KW-0378">Hydrolase</keyword>
<keyword evidence="7" id="KW-1185">Reference proteome</keyword>
<dbReference type="SMART" id="SM00086">
    <property type="entry name" value="PAC"/>
    <property type="match status" value="1"/>
</dbReference>
<gene>
    <name evidence="6" type="ORF">C6P64_11950</name>
</gene>
<dbReference type="Proteomes" id="UP000238589">
    <property type="component" value="Unassembled WGS sequence"/>
</dbReference>
<dbReference type="Pfam" id="PF00072">
    <property type="entry name" value="Response_reg"/>
    <property type="match status" value="1"/>
</dbReference>
<evidence type="ECO:0000259" key="5">
    <source>
        <dbReference type="PROSITE" id="PS50113"/>
    </source>
</evidence>
<dbReference type="InterPro" id="IPR000014">
    <property type="entry name" value="PAS"/>
</dbReference>